<proteinExistence type="predicted"/>
<protein>
    <recommendedName>
        <fullName evidence="3">Glycosyltransferase</fullName>
    </recommendedName>
</protein>
<evidence type="ECO:0000313" key="2">
    <source>
        <dbReference type="Proteomes" id="UP000186308"/>
    </source>
</evidence>
<dbReference type="NCBIfam" id="TIGR04282">
    <property type="entry name" value="glyco_like_cofC"/>
    <property type="match status" value="1"/>
</dbReference>
<accession>A0A8G2CI57</accession>
<dbReference type="InterPro" id="IPR029044">
    <property type="entry name" value="Nucleotide-diphossugar_trans"/>
</dbReference>
<dbReference type="PANTHER" id="PTHR36529:SF1">
    <property type="entry name" value="GLYCOSYLTRANSFERASE"/>
    <property type="match status" value="1"/>
</dbReference>
<comment type="caution">
    <text evidence="1">The sequence shown here is derived from an EMBL/GenBank/DDBJ whole genome shotgun (WGS) entry which is preliminary data.</text>
</comment>
<dbReference type="SUPFAM" id="SSF53448">
    <property type="entry name" value="Nucleotide-diphospho-sugar transferases"/>
    <property type="match status" value="1"/>
</dbReference>
<evidence type="ECO:0008006" key="3">
    <source>
        <dbReference type="Google" id="ProtNLM"/>
    </source>
</evidence>
<dbReference type="Proteomes" id="UP000186308">
    <property type="component" value="Unassembled WGS sequence"/>
</dbReference>
<dbReference type="EMBL" id="FTNE01000002">
    <property type="protein sequence ID" value="SIQ19136.1"/>
    <property type="molecule type" value="Genomic_DNA"/>
</dbReference>
<reference evidence="1 2" key="1">
    <citation type="submission" date="2017-01" db="EMBL/GenBank/DDBJ databases">
        <authorList>
            <person name="Varghese N."/>
            <person name="Submissions S."/>
        </authorList>
    </citation>
    <scope>NUCLEOTIDE SEQUENCE [LARGE SCALE GENOMIC DNA]</scope>
    <source>
        <strain evidence="1 2">ATCC 35905</strain>
    </source>
</reference>
<dbReference type="InterPro" id="IPR018641">
    <property type="entry name" value="Trfase_1_rSAM/seldom-assoc"/>
</dbReference>
<organism evidence="1 2">
    <name type="scientific">Acidiphilium rubrum</name>
    <dbReference type="NCBI Taxonomy" id="526"/>
    <lineage>
        <taxon>Bacteria</taxon>
        <taxon>Pseudomonadati</taxon>
        <taxon>Pseudomonadota</taxon>
        <taxon>Alphaproteobacteria</taxon>
        <taxon>Acetobacterales</taxon>
        <taxon>Acidocellaceae</taxon>
        <taxon>Acidiphilium</taxon>
    </lineage>
</organism>
<sequence>MLFTRIPRLGVGKRRLAATRGDRAALRLARAMLNRTMRLLRGMRTIERVIAVAPAHHARLRAPGFTIIGQSRGDLGARMQALFRHYQRRPVLIIGSDIPTITPDDLRTACRRLRGADAVFGPATDGGYWLIGVAGKRPDPIFPNVRWSTPHTLADTKRTFTTRRTCTLREHADLDM</sequence>
<name>A0A8G2CI57_ACIRU</name>
<dbReference type="AlphaFoldDB" id="A0A8G2CI57"/>
<dbReference type="Pfam" id="PF09837">
    <property type="entry name" value="DUF2064"/>
    <property type="match status" value="1"/>
</dbReference>
<dbReference type="Gene3D" id="3.90.550.10">
    <property type="entry name" value="Spore Coat Polysaccharide Biosynthesis Protein SpsA, Chain A"/>
    <property type="match status" value="1"/>
</dbReference>
<gene>
    <name evidence="1" type="ORF">SAMN05421828_102153</name>
</gene>
<keyword evidence="2" id="KW-1185">Reference proteome</keyword>
<evidence type="ECO:0000313" key="1">
    <source>
        <dbReference type="EMBL" id="SIQ19136.1"/>
    </source>
</evidence>
<dbReference type="PANTHER" id="PTHR36529">
    <property type="entry name" value="SLL1095 PROTEIN"/>
    <property type="match status" value="1"/>
</dbReference>